<evidence type="ECO:0000256" key="11">
    <source>
        <dbReference type="ARBA" id="ARBA00066744"/>
    </source>
</evidence>
<dbReference type="Pfam" id="PF00679">
    <property type="entry name" value="EFG_C"/>
    <property type="match status" value="1"/>
</dbReference>
<dbReference type="InterPro" id="IPR009000">
    <property type="entry name" value="Transl_B-barrel_sf"/>
</dbReference>
<keyword evidence="3 12" id="KW-0547">Nucleotide-binding</keyword>
<dbReference type="PROSITE" id="PS51722">
    <property type="entry name" value="G_TR_2"/>
    <property type="match status" value="1"/>
</dbReference>
<organism evidence="14 15">
    <name type="scientific">SAR86 cluster bacterium</name>
    <dbReference type="NCBI Taxonomy" id="2030880"/>
    <lineage>
        <taxon>Bacteria</taxon>
        <taxon>Pseudomonadati</taxon>
        <taxon>Pseudomonadota</taxon>
        <taxon>Gammaproteobacteria</taxon>
        <taxon>SAR86 cluster</taxon>
    </lineage>
</organism>
<feature type="binding site" evidence="12">
    <location>
        <begin position="130"/>
        <end position="133"/>
    </location>
    <ligand>
        <name>GTP</name>
        <dbReference type="ChEBI" id="CHEBI:37565"/>
    </ligand>
</feature>
<keyword evidence="14" id="KW-0251">Elongation factor</keyword>
<feature type="domain" description="Tr-type G" evidence="13">
    <location>
        <begin position="2"/>
        <end position="183"/>
    </location>
</feature>
<dbReference type="EC" id="3.6.5.n1" evidence="11 12"/>
<dbReference type="Gene3D" id="3.30.70.2570">
    <property type="entry name" value="Elongation factor 4, C-terminal domain"/>
    <property type="match status" value="1"/>
</dbReference>
<dbReference type="CDD" id="cd03709">
    <property type="entry name" value="lepA_C"/>
    <property type="match status" value="1"/>
</dbReference>
<comment type="similarity">
    <text evidence="1 12">Belongs to the TRAFAC class translation factor GTPase superfamily. Classic translation factor GTPase family. LepA subfamily.</text>
</comment>
<protein>
    <recommendedName>
        <fullName evidence="11 12">Elongation factor 4</fullName>
        <shortName evidence="12">EF-4</shortName>
        <ecNumber evidence="11 12">3.6.5.n1</ecNumber>
    </recommendedName>
    <alternativeName>
        <fullName evidence="12">Ribosomal back-translocase LepA</fullName>
    </alternativeName>
</protein>
<evidence type="ECO:0000256" key="3">
    <source>
        <dbReference type="ARBA" id="ARBA00022741"/>
    </source>
</evidence>
<dbReference type="HAMAP" id="MF_00071">
    <property type="entry name" value="LepA"/>
    <property type="match status" value="1"/>
</dbReference>
<dbReference type="FunFam" id="3.30.70.2570:FF:000001">
    <property type="entry name" value="Translation factor GUF1, mitochondrial"/>
    <property type="match status" value="1"/>
</dbReference>
<dbReference type="SUPFAM" id="SSF54980">
    <property type="entry name" value="EF-G C-terminal domain-like"/>
    <property type="match status" value="2"/>
</dbReference>
<dbReference type="Gene3D" id="3.30.70.870">
    <property type="entry name" value="Elongation Factor G (Translational Gtpase), domain 3"/>
    <property type="match status" value="1"/>
</dbReference>
<dbReference type="InterPro" id="IPR000795">
    <property type="entry name" value="T_Tr_GTP-bd_dom"/>
</dbReference>
<comment type="function">
    <text evidence="9 12">Required for accurate and efficient protein synthesis under certain stress conditions. May act as a fidelity factor of the translation reaction, by catalyzing a one-codon backward translocation of tRNAs on improperly translocated ribosomes. Back-translocation proceeds from a post-translocation (POST) complex to a pre-translocation (PRE) complex, thus giving elongation factor G a second chance to translocate the tRNAs correctly. Binds to ribosomes in a GTP-dependent manner.</text>
</comment>
<dbReference type="CDD" id="cd01890">
    <property type="entry name" value="LepA"/>
    <property type="match status" value="1"/>
</dbReference>
<evidence type="ECO:0000256" key="4">
    <source>
        <dbReference type="ARBA" id="ARBA00022801"/>
    </source>
</evidence>
<dbReference type="InterPro" id="IPR031157">
    <property type="entry name" value="G_TR_CS"/>
</dbReference>
<name>A0A520N1E0_9GAMM</name>
<evidence type="ECO:0000256" key="7">
    <source>
        <dbReference type="ARBA" id="ARBA00023136"/>
    </source>
</evidence>
<dbReference type="NCBIfam" id="TIGR00231">
    <property type="entry name" value="small_GTP"/>
    <property type="match status" value="1"/>
</dbReference>
<keyword evidence="6 12" id="KW-0342">GTP-binding</keyword>
<dbReference type="Pfam" id="PF00009">
    <property type="entry name" value="GTP_EFTU"/>
    <property type="match status" value="1"/>
</dbReference>
<dbReference type="CDD" id="cd03699">
    <property type="entry name" value="EF4_II"/>
    <property type="match status" value="1"/>
</dbReference>
<keyword evidence="7 12" id="KW-0472">Membrane</keyword>
<dbReference type="PRINTS" id="PR00315">
    <property type="entry name" value="ELONGATNFCT"/>
</dbReference>
<dbReference type="Pfam" id="PF06421">
    <property type="entry name" value="LepA_C"/>
    <property type="match status" value="1"/>
</dbReference>
<comment type="caution">
    <text evidence="14">The sequence shown here is derived from an EMBL/GenBank/DDBJ whole genome shotgun (WGS) entry which is preliminary data.</text>
</comment>
<dbReference type="SUPFAM" id="SSF50447">
    <property type="entry name" value="Translation proteins"/>
    <property type="match status" value="1"/>
</dbReference>
<proteinExistence type="inferred from homology"/>
<dbReference type="Proteomes" id="UP000315825">
    <property type="component" value="Unassembled WGS sequence"/>
</dbReference>
<dbReference type="NCBIfam" id="TIGR01393">
    <property type="entry name" value="lepA"/>
    <property type="match status" value="1"/>
</dbReference>
<dbReference type="InterPro" id="IPR000640">
    <property type="entry name" value="EFG_V-like"/>
</dbReference>
<comment type="catalytic activity">
    <reaction evidence="8 12">
        <text>GTP + H2O = GDP + phosphate + H(+)</text>
        <dbReference type="Rhea" id="RHEA:19669"/>
        <dbReference type="ChEBI" id="CHEBI:15377"/>
        <dbReference type="ChEBI" id="CHEBI:15378"/>
        <dbReference type="ChEBI" id="CHEBI:37565"/>
        <dbReference type="ChEBI" id="CHEBI:43474"/>
        <dbReference type="ChEBI" id="CHEBI:58189"/>
        <dbReference type="EC" id="3.6.5.n1"/>
    </reaction>
</comment>
<evidence type="ECO:0000313" key="14">
    <source>
        <dbReference type="EMBL" id="RZO27236.1"/>
    </source>
</evidence>
<dbReference type="InterPro" id="IPR035647">
    <property type="entry name" value="EFG_III/V"/>
</dbReference>
<sequence>MDNLRNFSIIAHIDHGKSTLSDRIIEKCGGLSKREMKSQVLDTLELERERGITIKAQSVALDYISEDKKFSFNLIDTPGHVDFSYEVSRSLAACEGALLVVDGSQGVEAQTLSTCYKAIDLGLEVIPVINKIDLPQSDPDKVKKEIEEIIGIDASDAICVSAKDGTGLEELIEEIILKIPPPKLSKIQDLQALIIDSWYDNFLGVISLIRIFSGELKSGEKFTVKSNGQSFSADSLGVFTPKKAPREILHSGEVGYLVANVKDLKSVPVGDTIVLTKKRETPQLDGFEEVQPQVFASFFPIDSNDYQSFREALMKLNLNDASLTFEPENSEILGSGFRCGFLGTLHLEVVKERLEREYGLDLITTAPSVSYEVIKTNGDELMISSPAELPTPNEIHQIKEPIIRSTVLCPDKYVGDVIELAMSKRGVQKDLQYLGGQVSIVFEMPLSEIVMDFFDMLKSKSQGYASVDFVFLRYQHSDLVRVDVAVNSLVVDSLSAIMHRSDAQRRGREIAKRLKEVIPRQMFEIPIQIMLGSKIIARESVKAFRKNVTAKLYGGDVTRKKKLLEKQKAGKKKMKQIGKVSLPQEAFLSFLSTDKRK</sequence>
<reference evidence="14 15" key="1">
    <citation type="submission" date="2019-02" db="EMBL/GenBank/DDBJ databases">
        <title>Prokaryotic population dynamics and viral predation in marine succession experiment using metagenomics: the confinement effect.</title>
        <authorList>
            <person name="Haro-Moreno J.M."/>
            <person name="Rodriguez-Valera F."/>
            <person name="Lopez-Perez M."/>
        </authorList>
    </citation>
    <scope>NUCLEOTIDE SEQUENCE [LARGE SCALE GENOMIC DNA]</scope>
    <source>
        <strain evidence="14">MED-G159</strain>
    </source>
</reference>
<keyword evidence="2 12" id="KW-1003">Cell membrane</keyword>
<evidence type="ECO:0000256" key="9">
    <source>
        <dbReference type="ARBA" id="ARBA00057626"/>
    </source>
</evidence>
<evidence type="ECO:0000256" key="1">
    <source>
        <dbReference type="ARBA" id="ARBA00005454"/>
    </source>
</evidence>
<evidence type="ECO:0000256" key="5">
    <source>
        <dbReference type="ARBA" id="ARBA00022917"/>
    </source>
</evidence>
<dbReference type="GO" id="GO:0043022">
    <property type="term" value="F:ribosome binding"/>
    <property type="evidence" value="ECO:0007669"/>
    <property type="project" value="UniProtKB-UniRule"/>
</dbReference>
<dbReference type="FunFam" id="3.30.70.240:FF:000007">
    <property type="entry name" value="Translation factor GUF1, mitochondrial"/>
    <property type="match status" value="1"/>
</dbReference>
<dbReference type="AlphaFoldDB" id="A0A520N1E0"/>
<dbReference type="GO" id="GO:0045727">
    <property type="term" value="P:positive regulation of translation"/>
    <property type="evidence" value="ECO:0007669"/>
    <property type="project" value="UniProtKB-UniRule"/>
</dbReference>
<dbReference type="InterPro" id="IPR005225">
    <property type="entry name" value="Small_GTP-bd"/>
</dbReference>
<evidence type="ECO:0000256" key="8">
    <source>
        <dbReference type="ARBA" id="ARBA00050293"/>
    </source>
</evidence>
<dbReference type="GO" id="GO:0005886">
    <property type="term" value="C:plasma membrane"/>
    <property type="evidence" value="ECO:0007669"/>
    <property type="project" value="UniProtKB-SubCell"/>
</dbReference>
<dbReference type="PROSITE" id="PS00301">
    <property type="entry name" value="G_TR_1"/>
    <property type="match status" value="1"/>
</dbReference>
<keyword evidence="4 12" id="KW-0378">Hydrolase</keyword>
<evidence type="ECO:0000259" key="13">
    <source>
        <dbReference type="PROSITE" id="PS51722"/>
    </source>
</evidence>
<accession>A0A520N1E0</accession>
<keyword evidence="5 12" id="KW-0648">Protein biosynthesis</keyword>
<evidence type="ECO:0000256" key="10">
    <source>
        <dbReference type="ARBA" id="ARBA00061052"/>
    </source>
</evidence>
<dbReference type="InterPro" id="IPR013842">
    <property type="entry name" value="LepA_CTD"/>
</dbReference>
<dbReference type="SUPFAM" id="SSF52540">
    <property type="entry name" value="P-loop containing nucleoside triphosphate hydrolases"/>
    <property type="match status" value="1"/>
</dbReference>
<dbReference type="InterPro" id="IPR035654">
    <property type="entry name" value="LepA_IV"/>
</dbReference>
<dbReference type="InterPro" id="IPR027417">
    <property type="entry name" value="P-loop_NTPase"/>
</dbReference>
<comment type="subcellular location">
    <subcellularLocation>
        <location evidence="12">Cell membrane</location>
        <topology evidence="12">Peripheral membrane protein</topology>
        <orientation evidence="12">Cytoplasmic side</orientation>
    </subcellularLocation>
</comment>
<dbReference type="FunFam" id="2.40.30.10:FF:000015">
    <property type="entry name" value="Translation factor GUF1, mitochondrial"/>
    <property type="match status" value="1"/>
</dbReference>
<dbReference type="PANTHER" id="PTHR43512">
    <property type="entry name" value="TRANSLATION FACTOR GUF1-RELATED"/>
    <property type="match status" value="1"/>
</dbReference>
<dbReference type="PANTHER" id="PTHR43512:SF4">
    <property type="entry name" value="TRANSLATION FACTOR GUF1 HOMOLOG, CHLOROPLASTIC"/>
    <property type="match status" value="1"/>
</dbReference>
<dbReference type="GO" id="GO:0097216">
    <property type="term" value="F:guanosine tetraphosphate binding"/>
    <property type="evidence" value="ECO:0007669"/>
    <property type="project" value="UniProtKB-ARBA"/>
</dbReference>
<feature type="binding site" evidence="12">
    <location>
        <begin position="14"/>
        <end position="19"/>
    </location>
    <ligand>
        <name>GTP</name>
        <dbReference type="ChEBI" id="CHEBI:37565"/>
    </ligand>
</feature>
<dbReference type="GO" id="GO:0003924">
    <property type="term" value="F:GTPase activity"/>
    <property type="evidence" value="ECO:0007669"/>
    <property type="project" value="UniProtKB-UniRule"/>
</dbReference>
<dbReference type="Gene3D" id="2.40.30.10">
    <property type="entry name" value="Translation factors"/>
    <property type="match status" value="1"/>
</dbReference>
<dbReference type="Gene3D" id="3.30.70.240">
    <property type="match status" value="1"/>
</dbReference>
<evidence type="ECO:0000256" key="12">
    <source>
        <dbReference type="HAMAP-Rule" id="MF_00071"/>
    </source>
</evidence>
<evidence type="ECO:0000256" key="2">
    <source>
        <dbReference type="ARBA" id="ARBA00022475"/>
    </source>
</evidence>
<dbReference type="InterPro" id="IPR038363">
    <property type="entry name" value="LepA_C_sf"/>
</dbReference>
<dbReference type="FunFam" id="3.40.50.300:FF:000078">
    <property type="entry name" value="Elongation factor 4"/>
    <property type="match status" value="1"/>
</dbReference>
<dbReference type="GO" id="GO:0003746">
    <property type="term" value="F:translation elongation factor activity"/>
    <property type="evidence" value="ECO:0007669"/>
    <property type="project" value="UniProtKB-UniRule"/>
</dbReference>
<gene>
    <name evidence="12" type="primary">lepA</name>
    <name evidence="14" type="ORF">EVA92_00385</name>
</gene>
<dbReference type="FunFam" id="3.30.70.870:FF:000004">
    <property type="entry name" value="Translation factor GUF1, mitochondrial"/>
    <property type="match status" value="1"/>
</dbReference>
<dbReference type="GO" id="GO:0005525">
    <property type="term" value="F:GTP binding"/>
    <property type="evidence" value="ECO:0007669"/>
    <property type="project" value="UniProtKB-UniRule"/>
</dbReference>
<comment type="similarity">
    <text evidence="10">Belongs to the GTP-binding elongation factor family. LepA subfamily.</text>
</comment>
<dbReference type="Gene3D" id="3.40.50.300">
    <property type="entry name" value="P-loop containing nucleotide triphosphate hydrolases"/>
    <property type="match status" value="1"/>
</dbReference>
<dbReference type="SMART" id="SM00838">
    <property type="entry name" value="EFG_C"/>
    <property type="match status" value="1"/>
</dbReference>
<evidence type="ECO:0000313" key="15">
    <source>
        <dbReference type="Proteomes" id="UP000315825"/>
    </source>
</evidence>
<dbReference type="CDD" id="cd16260">
    <property type="entry name" value="EF4_III"/>
    <property type="match status" value="1"/>
</dbReference>
<dbReference type="EMBL" id="SHBE01000001">
    <property type="protein sequence ID" value="RZO27236.1"/>
    <property type="molecule type" value="Genomic_DNA"/>
</dbReference>
<evidence type="ECO:0000256" key="6">
    <source>
        <dbReference type="ARBA" id="ARBA00023134"/>
    </source>
</evidence>
<dbReference type="InterPro" id="IPR006297">
    <property type="entry name" value="EF-4"/>
</dbReference>